<reference evidence="1" key="1">
    <citation type="journal article" date="2014" name="Genome Biol. Evol.">
        <title>Pangenome evidence for extensive interdomain horizontal transfer affecting lineage core and shell genes in uncultured planktonic thaumarchaeota and euryarchaeota.</title>
        <authorList>
            <person name="Deschamps P."/>
            <person name="Zivanovic Y."/>
            <person name="Moreira D."/>
            <person name="Rodriguez-Valera F."/>
            <person name="Lopez-Garcia P."/>
        </authorList>
    </citation>
    <scope>NUCLEOTIDE SEQUENCE</scope>
</reference>
<dbReference type="InterPro" id="IPR036390">
    <property type="entry name" value="WH_DNA-bd_sf"/>
</dbReference>
<accession>A0A075H3Y7</accession>
<name>A0A075H3Y7_9ARCH</name>
<proteinExistence type="predicted"/>
<evidence type="ECO:0008006" key="2">
    <source>
        <dbReference type="Google" id="ProtNLM"/>
    </source>
</evidence>
<dbReference type="AlphaFoldDB" id="A0A075H3Y7"/>
<protein>
    <recommendedName>
        <fullName evidence="2">HTH arsR-type domain-containing protein</fullName>
    </recommendedName>
</protein>
<dbReference type="Gene3D" id="1.10.10.10">
    <property type="entry name" value="Winged helix-like DNA-binding domain superfamily/Winged helix DNA-binding domain"/>
    <property type="match status" value="1"/>
</dbReference>
<dbReference type="EMBL" id="KF900856">
    <property type="protein sequence ID" value="AIF09237.1"/>
    <property type="molecule type" value="Genomic_DNA"/>
</dbReference>
<organism evidence="1">
    <name type="scientific">uncultured marine thaumarchaeote KM3_35_E05</name>
    <dbReference type="NCBI Taxonomy" id="1456134"/>
    <lineage>
        <taxon>Archaea</taxon>
        <taxon>Nitrososphaerota</taxon>
        <taxon>environmental samples</taxon>
    </lineage>
</organism>
<dbReference type="InterPro" id="IPR036388">
    <property type="entry name" value="WH-like_DNA-bd_sf"/>
</dbReference>
<dbReference type="SUPFAM" id="SSF46785">
    <property type="entry name" value="Winged helix' DNA-binding domain"/>
    <property type="match status" value="1"/>
</dbReference>
<sequence>MDRIIILYIKIKNMPNDASNESEKILESLFEPDNAEILVELKDGPKLLSVLTKKIALSKEKLDEKLSYLIEKGFVSKNEKNDDVSYSLDTEKLSKFLESDDNFKNIDDGLAKLDSFLN</sequence>
<evidence type="ECO:0000313" key="1">
    <source>
        <dbReference type="EMBL" id="AIF09237.1"/>
    </source>
</evidence>